<evidence type="ECO:0000256" key="2">
    <source>
        <dbReference type="ARBA" id="ARBA00022692"/>
    </source>
</evidence>
<comment type="subcellular location">
    <subcellularLocation>
        <location evidence="1">Membrane</location>
        <topology evidence="1">Single-pass membrane protein</topology>
    </subcellularLocation>
</comment>
<keyword evidence="2 6" id="KW-0812">Transmembrane</keyword>
<dbReference type="AlphaFoldDB" id="A0A814GC45"/>
<evidence type="ECO:0000256" key="1">
    <source>
        <dbReference type="ARBA" id="ARBA00004167"/>
    </source>
</evidence>
<dbReference type="OrthoDB" id="10056640at2759"/>
<keyword evidence="7" id="KW-0732">Signal</keyword>
<dbReference type="InterPro" id="IPR050174">
    <property type="entry name" value="Protocadherin/Cadherin-CA"/>
</dbReference>
<feature type="domain" description="Cadherin" evidence="8">
    <location>
        <begin position="125"/>
        <end position="257"/>
    </location>
</feature>
<feature type="domain" description="Cadherin" evidence="8">
    <location>
        <begin position="576"/>
        <end position="675"/>
    </location>
</feature>
<evidence type="ECO:0000259" key="8">
    <source>
        <dbReference type="PROSITE" id="PS50268"/>
    </source>
</evidence>
<keyword evidence="3 6" id="KW-1133">Transmembrane helix</keyword>
<name>A0A814GC45_9BILA</name>
<dbReference type="Gene3D" id="2.60.40.60">
    <property type="entry name" value="Cadherins"/>
    <property type="match status" value="4"/>
</dbReference>
<dbReference type="SUPFAM" id="SSF49313">
    <property type="entry name" value="Cadherin-like"/>
    <property type="match status" value="3"/>
</dbReference>
<dbReference type="GO" id="GO:0007156">
    <property type="term" value="P:homophilic cell adhesion via plasma membrane adhesion molecules"/>
    <property type="evidence" value="ECO:0007669"/>
    <property type="project" value="InterPro"/>
</dbReference>
<dbReference type="GO" id="GO:0005509">
    <property type="term" value="F:calcium ion binding"/>
    <property type="evidence" value="ECO:0007669"/>
    <property type="project" value="UniProtKB-UniRule"/>
</dbReference>
<feature type="signal peptide" evidence="7">
    <location>
        <begin position="1"/>
        <end position="18"/>
    </location>
</feature>
<dbReference type="CDD" id="cd11304">
    <property type="entry name" value="Cadherin_repeat"/>
    <property type="match status" value="4"/>
</dbReference>
<evidence type="ECO:0000256" key="6">
    <source>
        <dbReference type="SAM" id="Phobius"/>
    </source>
</evidence>
<dbReference type="Proteomes" id="UP000681722">
    <property type="component" value="Unassembled WGS sequence"/>
</dbReference>
<dbReference type="InterPro" id="IPR002126">
    <property type="entry name" value="Cadherin-like_dom"/>
</dbReference>
<feature type="domain" description="Cadherin" evidence="8">
    <location>
        <begin position="281"/>
        <end position="370"/>
    </location>
</feature>
<keyword evidence="11" id="KW-1185">Reference proteome</keyword>
<evidence type="ECO:0000256" key="4">
    <source>
        <dbReference type="ARBA" id="ARBA00023180"/>
    </source>
</evidence>
<feature type="chain" id="PRO_5036224485" description="Cadherin domain-containing protein" evidence="7">
    <location>
        <begin position="19"/>
        <end position="995"/>
    </location>
</feature>
<dbReference type="EMBL" id="CAJOBC010003086">
    <property type="protein sequence ID" value="CAF3766367.1"/>
    <property type="molecule type" value="Genomic_DNA"/>
</dbReference>
<comment type="caution">
    <text evidence="9">The sequence shown here is derived from an EMBL/GenBank/DDBJ whole genome shotgun (WGS) entry which is preliminary data.</text>
</comment>
<dbReference type="PROSITE" id="PS50268">
    <property type="entry name" value="CADHERIN_2"/>
    <property type="match status" value="4"/>
</dbReference>
<evidence type="ECO:0000256" key="5">
    <source>
        <dbReference type="PROSITE-ProRule" id="PRU00043"/>
    </source>
</evidence>
<evidence type="ECO:0000313" key="10">
    <source>
        <dbReference type="EMBL" id="CAF3766367.1"/>
    </source>
</evidence>
<evidence type="ECO:0000256" key="3">
    <source>
        <dbReference type="ARBA" id="ARBA00022989"/>
    </source>
</evidence>
<dbReference type="PANTHER" id="PTHR24028:SF328">
    <property type="entry name" value="CADHERIN-3"/>
    <property type="match status" value="1"/>
</dbReference>
<protein>
    <recommendedName>
        <fullName evidence="8">Cadherin domain-containing protein</fullName>
    </recommendedName>
</protein>
<evidence type="ECO:0000313" key="9">
    <source>
        <dbReference type="EMBL" id="CAF0994671.1"/>
    </source>
</evidence>
<accession>A0A814GC45</accession>
<keyword evidence="4" id="KW-0325">Glycoprotein</keyword>
<proteinExistence type="predicted"/>
<feature type="domain" description="Cadherin" evidence="8">
    <location>
        <begin position="60"/>
        <end position="124"/>
    </location>
</feature>
<reference evidence="9" key="1">
    <citation type="submission" date="2021-02" db="EMBL/GenBank/DDBJ databases">
        <authorList>
            <person name="Nowell W R."/>
        </authorList>
    </citation>
    <scope>NUCLEOTIDE SEQUENCE</scope>
</reference>
<organism evidence="9 11">
    <name type="scientific">Didymodactylos carnosus</name>
    <dbReference type="NCBI Taxonomy" id="1234261"/>
    <lineage>
        <taxon>Eukaryota</taxon>
        <taxon>Metazoa</taxon>
        <taxon>Spiralia</taxon>
        <taxon>Gnathifera</taxon>
        <taxon>Rotifera</taxon>
        <taxon>Eurotatoria</taxon>
        <taxon>Bdelloidea</taxon>
        <taxon>Philodinida</taxon>
        <taxon>Philodinidae</taxon>
        <taxon>Didymodactylos</taxon>
    </lineage>
</organism>
<feature type="transmembrane region" description="Helical" evidence="6">
    <location>
        <begin position="775"/>
        <end position="796"/>
    </location>
</feature>
<gene>
    <name evidence="9" type="ORF">GPM918_LOCUS13435</name>
    <name evidence="10" type="ORF">SRO942_LOCUS13435</name>
</gene>
<dbReference type="SMART" id="SM00112">
    <property type="entry name" value="CA"/>
    <property type="match status" value="3"/>
</dbReference>
<dbReference type="EMBL" id="CAJNOQ010003086">
    <property type="protein sequence ID" value="CAF0994671.1"/>
    <property type="molecule type" value="Genomic_DNA"/>
</dbReference>
<keyword evidence="5" id="KW-0106">Calcium</keyword>
<dbReference type="Proteomes" id="UP000663829">
    <property type="component" value="Unassembled WGS sequence"/>
</dbReference>
<dbReference type="PANTHER" id="PTHR24028">
    <property type="entry name" value="CADHERIN-87A"/>
    <property type="match status" value="1"/>
</dbReference>
<keyword evidence="6" id="KW-0472">Membrane</keyword>
<dbReference type="InterPro" id="IPR015919">
    <property type="entry name" value="Cadherin-like_sf"/>
</dbReference>
<evidence type="ECO:0000256" key="7">
    <source>
        <dbReference type="SAM" id="SignalP"/>
    </source>
</evidence>
<dbReference type="PRINTS" id="PR00205">
    <property type="entry name" value="CADHERIN"/>
</dbReference>
<evidence type="ECO:0000313" key="11">
    <source>
        <dbReference type="Proteomes" id="UP000663829"/>
    </source>
</evidence>
<sequence>MIFIQFYFILLIVYVVNSTSITNYPVVNIKENAPVDTLVIQLPVDQNKIMLLNMSGFELNYLTLNKSDNSIRIKKLIDREQFVNDHYCDKQQCLVELHLLVQDGLKYWVIPLHILDVNDCEPKFAKDELHLVFRENVPVGYKIPFQGAIDYDEGVNGQIRYILDCSNTFEKRQWNHYSYKLPVSIDCKMFELVILAQTSITYDQLALKFIGDNIDREQQSEYILMLYAVDNGQEVQLQSSMKLFIKIDDVNDSAPIFTQKYYEFIYISTTQNRSLPQPGLIFGRVLAHDNDEGINGIVRYSIIGPSYGVQIGLFTGELIASSNVTISDDNDIQLTIEASNNEQSSSSSTLRSQTQAKINFRDQSKMKPDVNVEILASDSEMLQVNNLSPITFIVHKLVFIGQPLLKLTIRNQFYLNDTFTLSLDTHTTTFQFTSVVKTNQYILKTRQLLTNKVYSLTIGVKHTLSQQWLTNLEIKLILTNDNDWSPKFESNMYNITTIRSHHLPRIHATNFYPLVIPIVYEIEQNSYITIDKQNGFLHFINTPSTSQQLSIYALSPRINSSTLLNIEYISPPTPFCSKNTTFTIRDDAPVGTVIGTLEVIDDNIDKNYSISQVNSFIVEINSKNGTLLLKSPIDYQTKQNQYILNVTIDIGEKQNMTCTVKLNITNDIDNNLPRLLRHRSNDNDTQSELFDFTTTTIPSSSNKPDFLVQIDEQLSNVSKYRIGLKLCDQNSPSLCSNVSVLVIVSDIKPNLFIDQHQMSLQYERRSWLPVRPIELALFALSFLFIIGTLVLTLIICRLKGIRMCLATKNYLLYGKKYGLSDAHLNTKNNSTKMMGHAQTIIVREEHPNDKRSIRETADEYMHYIQTRDIDRDHMFETLSNGTNDENILRHQWQRSLCLDAYHPSKEMFSSKDILFNIDLFEEQLNHPTPNSNNNNLYHLSSSHSIGITDEQILNKNGSFLKETKQLLTNKTELLPNIVHCTTNSPTDTLRLASEV</sequence>
<dbReference type="GO" id="GO:0005886">
    <property type="term" value="C:plasma membrane"/>
    <property type="evidence" value="ECO:0007669"/>
    <property type="project" value="TreeGrafter"/>
</dbReference>